<accession>A0AA88GFS0</accession>
<dbReference type="InterPro" id="IPR011042">
    <property type="entry name" value="6-blade_b-propeller_TolB-like"/>
</dbReference>
<dbReference type="AlphaFoldDB" id="A0AA88GFS0"/>
<proteinExistence type="predicted"/>
<dbReference type="RefSeq" id="XP_044543552.1">
    <property type="nucleotide sequence ID" value="XM_044686548.1"/>
</dbReference>
<keyword evidence="2" id="KW-1185">Reference proteome</keyword>
<protein>
    <submittedName>
        <fullName evidence="1">Uncharacterized protein</fullName>
    </submittedName>
</protein>
<comment type="caution">
    <text evidence="1">The sequence shown here is derived from an EMBL/GenBank/DDBJ whole genome shotgun (WGS) entry which is preliminary data.</text>
</comment>
<dbReference type="EMBL" id="PYSW02000046">
    <property type="protein sequence ID" value="KAG2374378.1"/>
    <property type="molecule type" value="Genomic_DNA"/>
</dbReference>
<evidence type="ECO:0000313" key="2">
    <source>
        <dbReference type="Proteomes" id="UP000816034"/>
    </source>
</evidence>
<name>A0AA88GFS0_NAELO</name>
<reference evidence="1 2" key="1">
    <citation type="journal article" date="2018" name="BMC Genomics">
        <title>The genome of Naegleria lovaniensis, the basis for a comparative approach to unravel pathogenicity factors of the human pathogenic amoeba N. fowleri.</title>
        <authorList>
            <person name="Liechti N."/>
            <person name="Schurch N."/>
            <person name="Bruggmann R."/>
            <person name="Wittwer M."/>
        </authorList>
    </citation>
    <scope>NUCLEOTIDE SEQUENCE [LARGE SCALE GENOMIC DNA]</scope>
    <source>
        <strain evidence="1 2">ATCC 30569</strain>
    </source>
</reference>
<dbReference type="Proteomes" id="UP000816034">
    <property type="component" value="Unassembled WGS sequence"/>
</dbReference>
<sequence length="440" mass="49762">MQTLNPVTLQLCDSDFTSNAVTINNYLIHLLSMKFAQNSQKSFSRKFTLIETLGSPLQIGSDNFHFARPNDVKLCYSTRCILVSDTHNQRIQSFDLDTKIFKGTIHTPHWPQFLCVIESNLKYITTTTSFGKYANRKRENSEHDASVLVSCSDHCVYKYSIRKCIDSFQQSNTMTKFLKSFVGTLIPQLKLTEYIWKSGISGEDGNSLHHFSQPSSMALVEKQLFSHTNASLFDKPLILPSWESQPSNSITNDSSRSSEEDCKHSNESNWLVLVCDSLNHRIKVLNPTTGQALVAITHYHEMIQRMSGPQLKLVRFFTPKFIVVSPHTQDILFVENLKSSSRIVLLRQGDFSKNGIAHCVHVQEKSVTIKGLLGDLNVSGLMYIADRNGISIRNVLGHLTDESPFNGNCEVYSPSGMCLNEHNGELHVVDYVYHTLQVFQ</sequence>
<organism evidence="1 2">
    <name type="scientific">Naegleria lovaniensis</name>
    <name type="common">Amoeba</name>
    <dbReference type="NCBI Taxonomy" id="51637"/>
    <lineage>
        <taxon>Eukaryota</taxon>
        <taxon>Discoba</taxon>
        <taxon>Heterolobosea</taxon>
        <taxon>Tetramitia</taxon>
        <taxon>Eutetramitia</taxon>
        <taxon>Vahlkampfiidae</taxon>
        <taxon>Naegleria</taxon>
    </lineage>
</organism>
<gene>
    <name evidence="1" type="ORF">C9374_010948</name>
</gene>
<dbReference type="SUPFAM" id="SSF75011">
    <property type="entry name" value="3-carboxy-cis,cis-mucoante lactonizing enzyme"/>
    <property type="match status" value="1"/>
</dbReference>
<dbReference type="GeneID" id="68103402"/>
<evidence type="ECO:0000313" key="1">
    <source>
        <dbReference type="EMBL" id="KAG2374378.1"/>
    </source>
</evidence>
<dbReference type="Gene3D" id="2.120.10.30">
    <property type="entry name" value="TolB, C-terminal domain"/>
    <property type="match status" value="2"/>
</dbReference>